<feature type="domain" description="AMP-binding enzyme C-terminal" evidence="3">
    <location>
        <begin position="457"/>
        <end position="535"/>
    </location>
</feature>
<dbReference type="PANTHER" id="PTHR43767:SF1">
    <property type="entry name" value="NONRIBOSOMAL PEPTIDE SYNTHASE PES1 (EUROFUNG)-RELATED"/>
    <property type="match status" value="1"/>
</dbReference>
<feature type="domain" description="AMP-dependent synthetase/ligase" evidence="2">
    <location>
        <begin position="67"/>
        <end position="402"/>
    </location>
</feature>
<feature type="region of interest" description="Disordered" evidence="1">
    <location>
        <begin position="527"/>
        <end position="548"/>
    </location>
</feature>
<dbReference type="EMBL" id="FZOD01000073">
    <property type="protein sequence ID" value="SNT59499.1"/>
    <property type="molecule type" value="Genomic_DNA"/>
</dbReference>
<dbReference type="Gene3D" id="3.40.50.12780">
    <property type="entry name" value="N-terminal domain of ligase-like"/>
    <property type="match status" value="1"/>
</dbReference>
<dbReference type="Gene3D" id="3.30.300.30">
    <property type="match status" value="1"/>
</dbReference>
<dbReference type="Pfam" id="PF00501">
    <property type="entry name" value="AMP-binding"/>
    <property type="match status" value="1"/>
</dbReference>
<dbReference type="InterPro" id="IPR050237">
    <property type="entry name" value="ATP-dep_AMP-bd_enzyme"/>
</dbReference>
<dbReference type="InterPro" id="IPR000873">
    <property type="entry name" value="AMP-dep_synth/lig_dom"/>
</dbReference>
<dbReference type="SUPFAM" id="SSF56801">
    <property type="entry name" value="Acetyl-CoA synthetase-like"/>
    <property type="match status" value="1"/>
</dbReference>
<keyword evidence="5" id="KW-1185">Reference proteome</keyword>
<name>A0A239NZE4_9ACTN</name>
<dbReference type="AlphaFoldDB" id="A0A239NZE4"/>
<protein>
    <submittedName>
        <fullName evidence="4">Long-chain acyl-CoA synthetase</fullName>
    </submittedName>
</protein>
<proteinExistence type="predicted"/>
<dbReference type="Pfam" id="PF13193">
    <property type="entry name" value="AMP-binding_C"/>
    <property type="match status" value="1"/>
</dbReference>
<sequence>MYLSYERPEALPPASAMSVRLCHRAQTVNPLVSRFGHELCTSPGNGAPPSTYRMSFCMVTPMRGFYEIATADPGRIAVIAGATVTYGELHDRVNQVSHGLVARGTRPGDAVVTVLPNGADAITMMLATYQIGAYHVPVNWHYTAEEVGYIITDCAARVVVGSQRYAQAVPEGFLEVDELAHGQPVTSPAERRAGSMMLYTSGTTGKPKGVRRRLIEVSPEDLYPILMRKSWRHFALPFDGVHLLLSQLYHSAPYGQAMMALQFGHTLVVTERFDAEETLALVERHRVTNAFMVPTMFHRLLALPPAIREKHDLSSLTHLYHGAAPCPPATKQAMIDWLGPVLWEYYGSTEAAVATMVSSAEWLERPGTVGRAVDGLAFTIVDDDGAELPPGEPGLVYIGGINRFEYHQDPIKTASAMLGRLYTPGDIGYLDEAGYLFLCDRRTDLIISGGVNIYPAEIEAALLEHPSVADVAVIGVPDPEWGHRVVALVQPAPGADPGPGLTADLLAHCVPRLARLKHPRVIEYREQLPRTPTGKLSRSSLRETYLPS</sequence>
<dbReference type="InterPro" id="IPR025110">
    <property type="entry name" value="AMP-bd_C"/>
</dbReference>
<dbReference type="InterPro" id="IPR020845">
    <property type="entry name" value="AMP-binding_CS"/>
</dbReference>
<evidence type="ECO:0000256" key="1">
    <source>
        <dbReference type="SAM" id="MobiDB-lite"/>
    </source>
</evidence>
<evidence type="ECO:0000313" key="4">
    <source>
        <dbReference type="EMBL" id="SNT59499.1"/>
    </source>
</evidence>
<dbReference type="Proteomes" id="UP000198282">
    <property type="component" value="Unassembled WGS sequence"/>
</dbReference>
<evidence type="ECO:0000313" key="5">
    <source>
        <dbReference type="Proteomes" id="UP000198282"/>
    </source>
</evidence>
<dbReference type="GO" id="GO:0016878">
    <property type="term" value="F:acid-thiol ligase activity"/>
    <property type="evidence" value="ECO:0007669"/>
    <property type="project" value="UniProtKB-ARBA"/>
</dbReference>
<gene>
    <name evidence="4" type="ORF">SAMN05216276_107312</name>
</gene>
<evidence type="ECO:0000259" key="3">
    <source>
        <dbReference type="Pfam" id="PF13193"/>
    </source>
</evidence>
<organism evidence="4 5">
    <name type="scientific">Streptosporangium subroseum</name>
    <dbReference type="NCBI Taxonomy" id="106412"/>
    <lineage>
        <taxon>Bacteria</taxon>
        <taxon>Bacillati</taxon>
        <taxon>Actinomycetota</taxon>
        <taxon>Actinomycetes</taxon>
        <taxon>Streptosporangiales</taxon>
        <taxon>Streptosporangiaceae</taxon>
        <taxon>Streptosporangium</taxon>
    </lineage>
</organism>
<reference evidence="4 5" key="1">
    <citation type="submission" date="2017-06" db="EMBL/GenBank/DDBJ databases">
        <authorList>
            <person name="Kim H.J."/>
            <person name="Triplett B.A."/>
        </authorList>
    </citation>
    <scope>NUCLEOTIDE SEQUENCE [LARGE SCALE GENOMIC DNA]</scope>
    <source>
        <strain evidence="4 5">CGMCC 4.2132</strain>
    </source>
</reference>
<dbReference type="InterPro" id="IPR042099">
    <property type="entry name" value="ANL_N_sf"/>
</dbReference>
<dbReference type="PROSITE" id="PS00455">
    <property type="entry name" value="AMP_BINDING"/>
    <property type="match status" value="1"/>
</dbReference>
<dbReference type="InterPro" id="IPR045851">
    <property type="entry name" value="AMP-bd_C_sf"/>
</dbReference>
<accession>A0A239NZE4</accession>
<dbReference type="PANTHER" id="PTHR43767">
    <property type="entry name" value="LONG-CHAIN-FATTY-ACID--COA LIGASE"/>
    <property type="match status" value="1"/>
</dbReference>
<evidence type="ECO:0000259" key="2">
    <source>
        <dbReference type="Pfam" id="PF00501"/>
    </source>
</evidence>